<gene>
    <name evidence="6" type="ORF">AAV32_13605</name>
    <name evidence="7" type="ORF">EV679_0300</name>
</gene>
<name>A0A171KQ48_9BURK</name>
<dbReference type="PANTHER" id="PTHR30055:SF238">
    <property type="entry name" value="MYCOFACTOCIN BIOSYNTHESIS TRANSCRIPTIONAL REGULATOR MFTR-RELATED"/>
    <property type="match status" value="1"/>
</dbReference>
<dbReference type="InterPro" id="IPR050109">
    <property type="entry name" value="HTH-type_TetR-like_transc_reg"/>
</dbReference>
<proteinExistence type="predicted"/>
<feature type="domain" description="HTH tetR-type" evidence="5">
    <location>
        <begin position="5"/>
        <end position="65"/>
    </location>
</feature>
<evidence type="ECO:0000256" key="4">
    <source>
        <dbReference type="PROSITE-ProRule" id="PRU00335"/>
    </source>
</evidence>
<dbReference type="STRING" id="206506.AAV32_13605"/>
<evidence type="ECO:0000313" key="6">
    <source>
        <dbReference type="EMBL" id="KKO71015.1"/>
    </source>
</evidence>
<evidence type="ECO:0000256" key="1">
    <source>
        <dbReference type="ARBA" id="ARBA00023015"/>
    </source>
</evidence>
<keyword evidence="3" id="KW-0804">Transcription</keyword>
<dbReference type="Gene3D" id="1.10.357.10">
    <property type="entry name" value="Tetracycline Repressor, domain 2"/>
    <property type="match status" value="1"/>
</dbReference>
<evidence type="ECO:0000256" key="2">
    <source>
        <dbReference type="ARBA" id="ARBA00023125"/>
    </source>
</evidence>
<dbReference type="GO" id="GO:0003700">
    <property type="term" value="F:DNA-binding transcription factor activity"/>
    <property type="evidence" value="ECO:0007669"/>
    <property type="project" value="TreeGrafter"/>
</dbReference>
<dbReference type="AlphaFoldDB" id="A0A171KQ48"/>
<dbReference type="Gene3D" id="1.10.10.60">
    <property type="entry name" value="Homeodomain-like"/>
    <property type="match status" value="1"/>
</dbReference>
<evidence type="ECO:0000259" key="5">
    <source>
        <dbReference type="PROSITE" id="PS50977"/>
    </source>
</evidence>
<protein>
    <submittedName>
        <fullName evidence="7">TetR family transcriptional regulator</fullName>
    </submittedName>
</protein>
<organism evidence="6 8">
    <name type="scientific">Kerstersia gyiorum</name>
    <dbReference type="NCBI Taxonomy" id="206506"/>
    <lineage>
        <taxon>Bacteria</taxon>
        <taxon>Pseudomonadati</taxon>
        <taxon>Pseudomonadota</taxon>
        <taxon>Betaproteobacteria</taxon>
        <taxon>Burkholderiales</taxon>
        <taxon>Alcaligenaceae</taxon>
        <taxon>Kerstersia</taxon>
    </lineage>
</organism>
<evidence type="ECO:0000313" key="8">
    <source>
        <dbReference type="Proteomes" id="UP000078084"/>
    </source>
</evidence>
<feature type="DNA-binding region" description="H-T-H motif" evidence="4">
    <location>
        <begin position="28"/>
        <end position="47"/>
    </location>
</feature>
<dbReference type="PANTHER" id="PTHR30055">
    <property type="entry name" value="HTH-TYPE TRANSCRIPTIONAL REGULATOR RUTR"/>
    <property type="match status" value="1"/>
</dbReference>
<reference evidence="7 9" key="2">
    <citation type="submission" date="2019-02" db="EMBL/GenBank/DDBJ databases">
        <title>Genomic Encyclopedia of Type Strains, Phase IV (KMG-IV): sequencing the most valuable type-strain genomes for metagenomic binning, comparative biology and taxonomic classification.</title>
        <authorList>
            <person name="Goeker M."/>
        </authorList>
    </citation>
    <scope>NUCLEOTIDE SEQUENCE [LARGE SCALE GENOMIC DNA]</scope>
    <source>
        <strain evidence="7 9">DSM 16618</strain>
    </source>
</reference>
<dbReference type="PROSITE" id="PS50977">
    <property type="entry name" value="HTH_TETR_2"/>
    <property type="match status" value="1"/>
</dbReference>
<accession>A0A171KQ48</accession>
<dbReference type="EMBL" id="SGWZ01000001">
    <property type="protein sequence ID" value="RZS73112.1"/>
    <property type="molecule type" value="Genomic_DNA"/>
</dbReference>
<dbReference type="OrthoDB" id="5293507at2"/>
<dbReference type="Proteomes" id="UP000292039">
    <property type="component" value="Unassembled WGS sequence"/>
</dbReference>
<evidence type="ECO:0000256" key="3">
    <source>
        <dbReference type="ARBA" id="ARBA00023163"/>
    </source>
</evidence>
<keyword evidence="1" id="KW-0805">Transcription regulation</keyword>
<evidence type="ECO:0000313" key="7">
    <source>
        <dbReference type="EMBL" id="RZS73112.1"/>
    </source>
</evidence>
<dbReference type="RefSeq" id="WP_068373259.1">
    <property type="nucleotide sequence ID" value="NZ_CBCSEB010000003.1"/>
</dbReference>
<dbReference type="Pfam" id="PF00440">
    <property type="entry name" value="TetR_N"/>
    <property type="match status" value="1"/>
</dbReference>
<dbReference type="GeneID" id="99728172"/>
<dbReference type="EMBL" id="LBNE01000010">
    <property type="protein sequence ID" value="KKO71015.1"/>
    <property type="molecule type" value="Genomic_DNA"/>
</dbReference>
<comment type="caution">
    <text evidence="6">The sequence shown here is derived from an EMBL/GenBank/DDBJ whole genome shotgun (WGS) entry which is preliminary data.</text>
</comment>
<reference evidence="6 8" key="1">
    <citation type="submission" date="2015-04" db="EMBL/GenBank/DDBJ databases">
        <title>Genome sequence of Kerstersia gyiorum CG1.</title>
        <authorList>
            <person name="Greninger A.L."/>
            <person name="Kozyreva V."/>
            <person name="Chaturvedi V."/>
        </authorList>
    </citation>
    <scope>NUCLEOTIDE SEQUENCE [LARGE SCALE GENOMIC DNA]</scope>
    <source>
        <strain evidence="6 8">CG1</strain>
    </source>
</reference>
<evidence type="ECO:0000313" key="9">
    <source>
        <dbReference type="Proteomes" id="UP000292039"/>
    </source>
</evidence>
<dbReference type="Proteomes" id="UP000078084">
    <property type="component" value="Unassembled WGS sequence"/>
</dbReference>
<dbReference type="PRINTS" id="PR00455">
    <property type="entry name" value="HTHTETR"/>
</dbReference>
<dbReference type="SUPFAM" id="SSF46689">
    <property type="entry name" value="Homeodomain-like"/>
    <property type="match status" value="1"/>
</dbReference>
<dbReference type="InterPro" id="IPR001647">
    <property type="entry name" value="HTH_TetR"/>
</dbReference>
<dbReference type="GO" id="GO:0000976">
    <property type="term" value="F:transcription cis-regulatory region binding"/>
    <property type="evidence" value="ECO:0007669"/>
    <property type="project" value="TreeGrafter"/>
</dbReference>
<sequence>MSERTPAADRICLAAVAHFAERGYDAASLNDIAESVAIRKASLYSHFSGKDELYLAAFNDAIHVESGYVSRCLAGERASELPGARYCAGLARRYGQSPHLRFLLKAAYLPPRHLQQLMDENYEGYLGLLLDGFRQRLQAWAGGHPLAPESVRLYGQAYLGIVDSLHVKLVYAGGSKFNARWQAMKHILENALRQAVPQRQ</sequence>
<dbReference type="InterPro" id="IPR009057">
    <property type="entry name" value="Homeodomain-like_sf"/>
</dbReference>
<keyword evidence="8" id="KW-1185">Reference proteome</keyword>
<keyword evidence="2 4" id="KW-0238">DNA-binding</keyword>